<dbReference type="InterPro" id="IPR013320">
    <property type="entry name" value="ConA-like_dom_sf"/>
</dbReference>
<proteinExistence type="inferred from homology"/>
<dbReference type="InterPro" id="IPR032698">
    <property type="entry name" value="SirB1_N"/>
</dbReference>
<evidence type="ECO:0000313" key="7">
    <source>
        <dbReference type="Proteomes" id="UP000317093"/>
    </source>
</evidence>
<dbReference type="OrthoDB" id="248175at2"/>
<evidence type="ECO:0000256" key="2">
    <source>
        <dbReference type="SAM" id="Coils"/>
    </source>
</evidence>
<feature type="chain" id="PRO_5021913971" evidence="3">
    <location>
        <begin position="22"/>
        <end position="745"/>
    </location>
</feature>
<feature type="coiled-coil region" evidence="2">
    <location>
        <begin position="496"/>
        <end position="534"/>
    </location>
</feature>
<feature type="coiled-coil region" evidence="2">
    <location>
        <begin position="440"/>
        <end position="470"/>
    </location>
</feature>
<dbReference type="Proteomes" id="UP000317093">
    <property type="component" value="Chromosome"/>
</dbReference>
<dbReference type="Gene3D" id="2.60.120.560">
    <property type="entry name" value="Exo-inulinase, domain 1"/>
    <property type="match status" value="1"/>
</dbReference>
<dbReference type="AlphaFoldDB" id="A0A518AX04"/>
<dbReference type="InterPro" id="IPR009003">
    <property type="entry name" value="Peptidase_S1_PA"/>
</dbReference>
<keyword evidence="2" id="KW-0175">Coiled coil</keyword>
<dbReference type="EMBL" id="CP036279">
    <property type="protein sequence ID" value="QDU59210.1"/>
    <property type="molecule type" value="Genomic_DNA"/>
</dbReference>
<dbReference type="GO" id="GO:0006508">
    <property type="term" value="P:proteolysis"/>
    <property type="evidence" value="ECO:0007669"/>
    <property type="project" value="UniProtKB-KW"/>
</dbReference>
<name>A0A518AX04_9BACT</name>
<dbReference type="PANTHER" id="PTHR31350">
    <property type="entry name" value="SI:DKEY-261L7.2"/>
    <property type="match status" value="1"/>
</dbReference>
<evidence type="ECO:0000259" key="5">
    <source>
        <dbReference type="Pfam" id="PF13369"/>
    </source>
</evidence>
<evidence type="ECO:0000256" key="1">
    <source>
        <dbReference type="ARBA" id="ARBA00007100"/>
    </source>
</evidence>
<dbReference type="Gene3D" id="2.40.10.120">
    <property type="match status" value="1"/>
</dbReference>
<keyword evidence="6" id="KW-0645">Protease</keyword>
<protein>
    <submittedName>
        <fullName evidence="6">Putative periplasmic serine endoprotease DegP-like</fullName>
        <ecNumber evidence="6">3.4.21.107</ecNumber>
    </submittedName>
</protein>
<dbReference type="PANTHER" id="PTHR31350:SF21">
    <property type="entry name" value="F-BOX ONLY PROTEIN 21"/>
    <property type="match status" value="1"/>
</dbReference>
<evidence type="ECO:0000313" key="6">
    <source>
        <dbReference type="EMBL" id="QDU59210.1"/>
    </source>
</evidence>
<dbReference type="RefSeq" id="WP_145253231.1">
    <property type="nucleotide sequence ID" value="NZ_CP036279.1"/>
</dbReference>
<gene>
    <name evidence="6" type="primary">mucD_1</name>
    <name evidence="6" type="ORF">Pan216_00370</name>
</gene>
<evidence type="ECO:0000256" key="3">
    <source>
        <dbReference type="SAM" id="SignalP"/>
    </source>
</evidence>
<dbReference type="SUPFAM" id="SSF50494">
    <property type="entry name" value="Trypsin-like serine proteases"/>
    <property type="match status" value="1"/>
</dbReference>
<keyword evidence="7" id="KW-1185">Reference proteome</keyword>
<dbReference type="EC" id="3.4.21.107" evidence="6"/>
<accession>A0A518AX04</accession>
<dbReference type="Pfam" id="PF13365">
    <property type="entry name" value="Trypsin_2"/>
    <property type="match status" value="1"/>
</dbReference>
<comment type="similarity">
    <text evidence="1">Belongs to the UPF0162 family.</text>
</comment>
<dbReference type="SUPFAM" id="SSF49899">
    <property type="entry name" value="Concanavalin A-like lectins/glucanases"/>
    <property type="match status" value="1"/>
</dbReference>
<dbReference type="Pfam" id="PF06439">
    <property type="entry name" value="3keto-disac_hyd"/>
    <property type="match status" value="1"/>
</dbReference>
<feature type="domain" description="3-keto-alpha-glucoside-1,2-lyase/3-keto-2-hydroxy-glucal hydratase" evidence="4">
    <location>
        <begin position="234"/>
        <end position="371"/>
    </location>
</feature>
<dbReference type="GO" id="GO:0004252">
    <property type="term" value="F:serine-type endopeptidase activity"/>
    <property type="evidence" value="ECO:0007669"/>
    <property type="project" value="InterPro"/>
</dbReference>
<dbReference type="PRINTS" id="PR00834">
    <property type="entry name" value="PROTEASES2C"/>
</dbReference>
<dbReference type="InterPro" id="IPR010496">
    <property type="entry name" value="AL/BT2_dom"/>
</dbReference>
<sequence length="745" mass="82109" precursor="true">MAHARTALVMLLAGMVLPLHAAEPKGEEPSTADIAAAARDAVVVVTYSGRSGDREGLGTGFIVDADGLIATNLHVIGEARPIQVELVDGRHFDVTEVVASDRHRDLALIRIDAKELPVLPLAEEDSLRAGEEVVVFGNPLGLTHSVVTGTVSAMREEDEKPLIQIGMPVQPGNSGGPVLDLEGKVQGVVSQRSLRTPNVAYAVATKYLKTLMDDPNPIPMKRWLTIGAIDPDKWTSLFGARWRQRAGTIRVDGLGRGFGGRSLLLAAEKAPEPPFEIAVDVRLEDEAGAAGLIFSADGRDRHYGFYPSGGRLRLSRFEGADVFSWRVLEEVASPAYQSGEWNHLRVRVEPDRILAYVNDSLVVNHEHPWNAKEFGSKVGLAKFRDTEASYKGFAAGRTVSGEAVPKELAEEVDRLLADLSAEVESSDRVERLAKSGPIAVTALRRKARRLQREARLLERLAEKVHEERIRGELAKETAKPEEEIDLIRAALLIAQLDNDELDVSSYEREFAQLADELEEEIAEDANEQQKIAALNRFLFEEMGFHGSRTDYGNPANSYLNEVIDDREGLPISLSILYMELAQRIGLPVVGVGLPGHFVVRLETMGDVDRGLIDVFDRGKALTRAEAERKVADITGSLLREEHLAPVSSKAIIIRMLRNLGGSAVARANPERMIRYLDAILAIAPDVPDVRMTRAYLHYRAMRPEAALVDVDWILSERPSGFDFTRLREFRQMLREQVAASTNAVE</sequence>
<keyword evidence="6" id="KW-0378">Hydrolase</keyword>
<keyword evidence="3" id="KW-0732">Signal</keyword>
<reference evidence="6 7" key="1">
    <citation type="submission" date="2019-02" db="EMBL/GenBank/DDBJ databases">
        <title>Deep-cultivation of Planctomycetes and their phenomic and genomic characterization uncovers novel biology.</title>
        <authorList>
            <person name="Wiegand S."/>
            <person name="Jogler M."/>
            <person name="Boedeker C."/>
            <person name="Pinto D."/>
            <person name="Vollmers J."/>
            <person name="Rivas-Marin E."/>
            <person name="Kohn T."/>
            <person name="Peeters S.H."/>
            <person name="Heuer A."/>
            <person name="Rast P."/>
            <person name="Oberbeckmann S."/>
            <person name="Bunk B."/>
            <person name="Jeske O."/>
            <person name="Meyerdierks A."/>
            <person name="Storesund J.E."/>
            <person name="Kallscheuer N."/>
            <person name="Luecker S."/>
            <person name="Lage O.M."/>
            <person name="Pohl T."/>
            <person name="Merkel B.J."/>
            <person name="Hornburger P."/>
            <person name="Mueller R.-W."/>
            <person name="Bruemmer F."/>
            <person name="Labrenz M."/>
            <person name="Spormann A.M."/>
            <person name="Op den Camp H."/>
            <person name="Overmann J."/>
            <person name="Amann R."/>
            <person name="Jetten M.S.M."/>
            <person name="Mascher T."/>
            <person name="Medema M.H."/>
            <person name="Devos D.P."/>
            <person name="Kaster A.-K."/>
            <person name="Ovreas L."/>
            <person name="Rohde M."/>
            <person name="Galperin M.Y."/>
            <person name="Jogler C."/>
        </authorList>
    </citation>
    <scope>NUCLEOTIDE SEQUENCE [LARGE SCALE GENOMIC DNA]</scope>
    <source>
        <strain evidence="6 7">Pan216</strain>
    </source>
</reference>
<feature type="domain" description="Protein SirB1 N-terminal" evidence="5">
    <location>
        <begin position="506"/>
        <end position="657"/>
    </location>
</feature>
<feature type="signal peptide" evidence="3">
    <location>
        <begin position="1"/>
        <end position="21"/>
    </location>
</feature>
<dbReference type="InterPro" id="IPR001940">
    <property type="entry name" value="Peptidase_S1C"/>
</dbReference>
<dbReference type="KEGG" id="knv:Pan216_00370"/>
<organism evidence="6 7">
    <name type="scientific">Kolteria novifilia</name>
    <dbReference type="NCBI Taxonomy" id="2527975"/>
    <lineage>
        <taxon>Bacteria</taxon>
        <taxon>Pseudomonadati</taxon>
        <taxon>Planctomycetota</taxon>
        <taxon>Planctomycetia</taxon>
        <taxon>Kolteriales</taxon>
        <taxon>Kolteriaceae</taxon>
        <taxon>Kolteria</taxon>
    </lineage>
</organism>
<dbReference type="Pfam" id="PF13369">
    <property type="entry name" value="Transglut_core2"/>
    <property type="match status" value="1"/>
</dbReference>
<evidence type="ECO:0000259" key="4">
    <source>
        <dbReference type="Pfam" id="PF06439"/>
    </source>
</evidence>